<dbReference type="Pfam" id="PF00095">
    <property type="entry name" value="WAP"/>
    <property type="match status" value="1"/>
</dbReference>
<feature type="chain" id="PRO_5044809621" description="WAP domain-containing protein" evidence="1">
    <location>
        <begin position="20"/>
        <end position="227"/>
    </location>
</feature>
<comment type="caution">
    <text evidence="3">The sequence shown here is derived from an EMBL/GenBank/DDBJ whole genome shotgun (WGS) entry which is preliminary data.</text>
</comment>
<dbReference type="InterPro" id="IPR008197">
    <property type="entry name" value="WAP_dom"/>
</dbReference>
<evidence type="ECO:0000256" key="1">
    <source>
        <dbReference type="SAM" id="SignalP"/>
    </source>
</evidence>
<dbReference type="Proteomes" id="UP001634394">
    <property type="component" value="Unassembled WGS sequence"/>
</dbReference>
<feature type="domain" description="WAP" evidence="2">
    <location>
        <begin position="27"/>
        <end position="72"/>
    </location>
</feature>
<dbReference type="SMART" id="SM00217">
    <property type="entry name" value="WAP"/>
    <property type="match status" value="1"/>
</dbReference>
<dbReference type="PROSITE" id="PS51390">
    <property type="entry name" value="WAP"/>
    <property type="match status" value="1"/>
</dbReference>
<accession>A0ABD3XHT4</accession>
<keyword evidence="4" id="KW-1185">Reference proteome</keyword>
<keyword evidence="1" id="KW-0732">Signal</keyword>
<name>A0ABD3XHT4_SINWO</name>
<gene>
    <name evidence="3" type="ORF">ACJMK2_025850</name>
</gene>
<proteinExistence type="predicted"/>
<dbReference type="PRINTS" id="PR00003">
    <property type="entry name" value="4DISULPHCORE"/>
</dbReference>
<protein>
    <recommendedName>
        <fullName evidence="2">WAP domain-containing protein</fullName>
    </recommendedName>
</protein>
<dbReference type="Gene3D" id="4.10.75.10">
    <property type="entry name" value="Elafin-like"/>
    <property type="match status" value="1"/>
</dbReference>
<evidence type="ECO:0000313" key="3">
    <source>
        <dbReference type="EMBL" id="KAL3885814.1"/>
    </source>
</evidence>
<reference evidence="3 4" key="1">
    <citation type="submission" date="2024-11" db="EMBL/GenBank/DDBJ databases">
        <title>Chromosome-level genome assembly of the freshwater bivalve Anodonta woodiana.</title>
        <authorList>
            <person name="Chen X."/>
        </authorList>
    </citation>
    <scope>NUCLEOTIDE SEQUENCE [LARGE SCALE GENOMIC DNA]</scope>
    <source>
        <strain evidence="3">MN2024</strain>
        <tissue evidence="3">Gills</tissue>
    </source>
</reference>
<dbReference type="SUPFAM" id="SSF57256">
    <property type="entry name" value="Elafin-like"/>
    <property type="match status" value="1"/>
</dbReference>
<feature type="signal peptide" evidence="1">
    <location>
        <begin position="1"/>
        <end position="19"/>
    </location>
</feature>
<sequence length="227" mass="24512">MVCCYVSLLLLLINADAHSSPVNSTETVNKRGSCPESRGFGICAELCSSDVDCSGNQKCCFNGCGHVCHDPVHMEPQNPCDFGSPLSLIFCGRGPTHQDCPKGYSCKIDPVDAYAVCCPEDLCPEDDNTCFIDPCDVITCPKFPDALCVPTYCGCYASFFVGKNNVTNICETDDELCPDGSSPVNCLVDPCKVAKCAKYPYARCVSSYCGGCNANFFVKKRNVTKRC</sequence>
<evidence type="ECO:0000313" key="4">
    <source>
        <dbReference type="Proteomes" id="UP001634394"/>
    </source>
</evidence>
<evidence type="ECO:0000259" key="2">
    <source>
        <dbReference type="PROSITE" id="PS51390"/>
    </source>
</evidence>
<dbReference type="CDD" id="cd00199">
    <property type="entry name" value="WAP"/>
    <property type="match status" value="1"/>
</dbReference>
<dbReference type="InterPro" id="IPR036645">
    <property type="entry name" value="Elafin-like_sf"/>
</dbReference>
<dbReference type="EMBL" id="JBJQND010000002">
    <property type="protein sequence ID" value="KAL3885814.1"/>
    <property type="molecule type" value="Genomic_DNA"/>
</dbReference>
<organism evidence="3 4">
    <name type="scientific">Sinanodonta woodiana</name>
    <name type="common">Chinese pond mussel</name>
    <name type="synonym">Anodonta woodiana</name>
    <dbReference type="NCBI Taxonomy" id="1069815"/>
    <lineage>
        <taxon>Eukaryota</taxon>
        <taxon>Metazoa</taxon>
        <taxon>Spiralia</taxon>
        <taxon>Lophotrochozoa</taxon>
        <taxon>Mollusca</taxon>
        <taxon>Bivalvia</taxon>
        <taxon>Autobranchia</taxon>
        <taxon>Heteroconchia</taxon>
        <taxon>Palaeoheterodonta</taxon>
        <taxon>Unionida</taxon>
        <taxon>Unionoidea</taxon>
        <taxon>Unionidae</taxon>
        <taxon>Unioninae</taxon>
        <taxon>Sinanodonta</taxon>
    </lineage>
</organism>
<dbReference type="AlphaFoldDB" id="A0ABD3XHT4"/>